<evidence type="ECO:0000259" key="1">
    <source>
        <dbReference type="Pfam" id="PF01863"/>
    </source>
</evidence>
<dbReference type="GO" id="GO:0016787">
    <property type="term" value="F:hydrolase activity"/>
    <property type="evidence" value="ECO:0007669"/>
    <property type="project" value="UniProtKB-KW"/>
</dbReference>
<reference evidence="2 3" key="1">
    <citation type="submission" date="2014-09" db="EMBL/GenBank/DDBJ databases">
        <authorList>
            <person name="Grob C."/>
            <person name="Taubert M."/>
            <person name="Howat A.M."/>
            <person name="Burns O.J."/>
            <person name="Dixon J.L."/>
            <person name="Chen Y."/>
            <person name="Murrell J.C."/>
        </authorList>
    </citation>
    <scope>NUCLEOTIDE SEQUENCE [LARGE SCALE GENOMIC DNA]</scope>
    <source>
        <strain evidence="2">L4</strain>
    </source>
</reference>
<protein>
    <submittedName>
        <fullName evidence="2">Putative metal-dependent hydrolase</fullName>
    </submittedName>
</protein>
<proteinExistence type="predicted"/>
<dbReference type="EMBL" id="JRQD01000007">
    <property type="protein sequence ID" value="KGM05911.1"/>
    <property type="molecule type" value="Genomic_DNA"/>
</dbReference>
<keyword evidence="2" id="KW-0378">Hydrolase</keyword>
<accession>A0A0A0BD81</accession>
<dbReference type="Gene3D" id="3.30.2010.10">
    <property type="entry name" value="Metalloproteases ('zincins'), catalytic domain"/>
    <property type="match status" value="1"/>
</dbReference>
<evidence type="ECO:0000313" key="3">
    <source>
        <dbReference type="Proteomes" id="UP000029999"/>
    </source>
</evidence>
<sequence>MTQYFLKSLAKNLLIRQNYSMTHIHGDGFRVAIIRSKRRKTLALAVANGEVSVRMPARMAVHHAERFIQQKTAWIQQKLAAHPATKKRLFTEGESLLFMGQQVYLSIIPGSTANQVKLTKQSLLVDLKNKAPSQSVILKHITDWYQQQATQQLIARCRALSEVTGLLPKSIIVKTYKARWGSCTRVGDIQFNWKLIMAPKAVIDYVIIHELCHIKQHNHSAAFWQLVENFCPHYKVHRAWLKNNGHQLSLSVH</sequence>
<dbReference type="PANTHER" id="PTHR30399">
    <property type="entry name" value="UNCHARACTERIZED PROTEIN YGJP"/>
    <property type="match status" value="1"/>
</dbReference>
<dbReference type="PANTHER" id="PTHR30399:SF1">
    <property type="entry name" value="UTP PYROPHOSPHATASE"/>
    <property type="match status" value="1"/>
</dbReference>
<comment type="caution">
    <text evidence="2">The sequence shown here is derived from an EMBL/GenBank/DDBJ whole genome shotgun (WGS) entry which is preliminary data.</text>
</comment>
<dbReference type="InterPro" id="IPR053136">
    <property type="entry name" value="UTP_pyrophosphatase-like"/>
</dbReference>
<evidence type="ECO:0000313" key="2">
    <source>
        <dbReference type="EMBL" id="KGM05911.1"/>
    </source>
</evidence>
<dbReference type="InterPro" id="IPR002725">
    <property type="entry name" value="YgjP-like_metallopeptidase"/>
</dbReference>
<dbReference type="STRING" id="392484.LP43_2475"/>
<dbReference type="AlphaFoldDB" id="A0A0A0BD81"/>
<feature type="domain" description="YgjP-like metallopeptidase" evidence="1">
    <location>
        <begin position="40"/>
        <end position="244"/>
    </location>
</feature>
<dbReference type="Pfam" id="PF01863">
    <property type="entry name" value="YgjP-like"/>
    <property type="match status" value="1"/>
</dbReference>
<dbReference type="Proteomes" id="UP000029999">
    <property type="component" value="Unassembled WGS sequence"/>
</dbReference>
<gene>
    <name evidence="2" type="ORF">LP43_2475</name>
</gene>
<name>A0A0A0BD81_9GAMM</name>
<organism evidence="2 3">
    <name type="scientific">Methylophaga thiooxydans</name>
    <dbReference type="NCBI Taxonomy" id="392484"/>
    <lineage>
        <taxon>Bacteria</taxon>
        <taxon>Pseudomonadati</taxon>
        <taxon>Pseudomonadota</taxon>
        <taxon>Gammaproteobacteria</taxon>
        <taxon>Thiotrichales</taxon>
        <taxon>Piscirickettsiaceae</taxon>
        <taxon>Methylophaga</taxon>
    </lineage>
</organism>
<dbReference type="CDD" id="cd07344">
    <property type="entry name" value="M48_yhfN_like"/>
    <property type="match status" value="1"/>
</dbReference>